<dbReference type="EC" id="5.6.2.3" evidence="1"/>
<accession>A0A2Z6P2J2</accession>
<dbReference type="PANTHER" id="PTHR10492">
    <property type="match status" value="1"/>
</dbReference>
<dbReference type="PANTHER" id="PTHR10492:SF78">
    <property type="entry name" value="ATP-DEPENDENT DNA HELICASE"/>
    <property type="match status" value="1"/>
</dbReference>
<dbReference type="Pfam" id="PF21530">
    <property type="entry name" value="Pif1_2B_dom"/>
    <property type="match status" value="1"/>
</dbReference>
<feature type="domain" description="DNA helicase Pif1-like DEAD-box helicase" evidence="3">
    <location>
        <begin position="1092"/>
        <end position="1282"/>
    </location>
</feature>
<keyword evidence="1" id="KW-0547">Nucleotide-binding</keyword>
<feature type="region of interest" description="Disordered" evidence="2">
    <location>
        <begin position="311"/>
        <end position="343"/>
    </location>
</feature>
<reference evidence="6" key="1">
    <citation type="journal article" date="2017" name="Front. Plant Sci.">
        <title>Climate Clever Clovers: New Paradigm to Reduce the Environmental Footprint of Ruminants by Breeding Low Methanogenic Forages Utilizing Haplotype Variation.</title>
        <authorList>
            <person name="Kaur P."/>
            <person name="Appels R."/>
            <person name="Bayer P.E."/>
            <person name="Keeble-Gagnere G."/>
            <person name="Wang J."/>
            <person name="Hirakawa H."/>
            <person name="Shirasawa K."/>
            <person name="Vercoe P."/>
            <person name="Stefanova K."/>
            <person name="Durmic Z."/>
            <person name="Nichols P."/>
            <person name="Revell C."/>
            <person name="Isobe S.N."/>
            <person name="Edwards D."/>
            <person name="Erskine W."/>
        </authorList>
    </citation>
    <scope>NUCLEOTIDE SEQUENCE [LARGE SCALE GENOMIC DNA]</scope>
    <source>
        <strain evidence="6">cv. Daliak</strain>
    </source>
</reference>
<dbReference type="InterPro" id="IPR049163">
    <property type="entry name" value="Pif1-like_2B_dom"/>
</dbReference>
<keyword evidence="1" id="KW-0067">ATP-binding</keyword>
<feature type="region of interest" description="Disordered" evidence="2">
    <location>
        <begin position="124"/>
        <end position="167"/>
    </location>
</feature>
<proteinExistence type="inferred from homology"/>
<evidence type="ECO:0000259" key="3">
    <source>
        <dbReference type="Pfam" id="PF05970"/>
    </source>
</evidence>
<dbReference type="SUPFAM" id="SSF52540">
    <property type="entry name" value="P-loop containing nucleoside triphosphate hydrolases"/>
    <property type="match status" value="2"/>
</dbReference>
<sequence length="1510" mass="173931">MDNSRKKTQQNSSDAREKRRDVLANKRQCRQISKLSSTSTKTGMDSTRKDVNPLCDISTIKLNQINEATRSYISKIGTSSQPIPFNTSNETPNRQIVFNSTGVNINKNFNDTLKLIAANESNPRKRKSYPWNMGDENLTDNQVPTSSIDKHLTNSKHPYTSENTPPLTDMSNRSQHLLKHSPANYMNDHHNQNQKPQTNFGNDIPHRQFVFKSTGINLMQNFNDTIEQGESNLSDAKLGIKRKEPEPKYKNFDPNVIVNEEPSSKQKHYQTRGVNLYNKFTATIKENTNPEVISDVRDKRKSQYSSIFENHIIETSSDESEADQNSTDQDEQSDYDDEDSTEDELEGYFDIGDPVWECQQCGAHMWYQERKNKRKNFVSPEFQQCCHGGKAELPLLEQPPEIMTHLLFNNVSSDSKNYQSITRIYNSMFAFTSPGMKFDERKNCGRGPPTLRIQGQVCHRIGSMLPKEGEHPKFAQLYIYDTENEIQNRIHNFRDNKDIDENIVRKLKIMLDTHNVHAKSFRMARDMLKKNPFQDLKLKLISERTTDGRIYNKPTVSEVAALIVGDIDSAAERDIIMHKKNGQLQRINEFHPCYLAFQYPLLFPFGEDGFRTDMYTIEFQKRGLPHAHILIFLHPSSKYPTPVDIDRIIFAEIPNPDTEEELYNLVKKHMIHGPCGEKRKKSPCMPTGRCSKFYPKKFIETTIVDQDGYPVYRRRAKSHTVLKNGITLDNRNVVPYNKKLLLKYQAHINMEWCNQTTSIKYLFKYIHKGYDRITASVVRENNQAATEIQPIDEIRDYVDCRYISPCEACWRIYSYKIHGRKPSVERMFFHLVGENTLYFTDFDRMENILEKPSVTESMFTSWLQANADYPSARKLTYGQFVTKFTYSKKNKCWTPRKRGFKIGRLIWVPPTTGELFYLRMMLTVVKGPTSYEDIRKVRGTQLDSFRDACFAMGFLGDDKEYIAAIRDANEWGPGSYLRRLFVILLLAGTMNRPYFVFKKCMHMLCDDILYHQRLLAHNKDLQLTDKELENLTLLEIEKSLQSKRRTLHDFKSMPYPKDYVLQQLGNRLIYDERNYDVASLKDEFDQLFASLTGKTYIWRTLASALRSKQEIVVTVATSGIAALLLPGGRTAHSKFKLPIPTLDNSSCNIKYEDDLAELLRQTKLIIWDEAPMAHRYCFESLDRCLQDIMCKTGNSDKIFGGKVVVFGGDFRQILPVIPRGSRSDIVHASINASYIWDHCEVLTLTKNMRLRQGSNDGENDEIEAFSNWLLMVGEGRIAEPNDGTAEIDIPKEILITDFEDPIKVIVDSTYPNILQNYKDYQYLLSRAILASTIEVVESINDYVKKGSTLVQILLTGLPNHSIKLKLGTPIMLMRNLDQIEGLCNGTRMIVTRLADTVIEAKVIGGKFHGNVIAIPRFDMSPSQSPWPFKLTRRQFPIIVSYAMTINKSQGQSLNYVGVYLPKNVFSHGQIYVAVSRVKSKKGIKILVHDEKKVSKNCTNNVVFKEVFNNI</sequence>
<dbReference type="GO" id="GO:0016887">
    <property type="term" value="F:ATP hydrolysis activity"/>
    <property type="evidence" value="ECO:0007669"/>
    <property type="project" value="RHEA"/>
</dbReference>
<dbReference type="CDD" id="cd18809">
    <property type="entry name" value="SF1_C_RecD"/>
    <property type="match status" value="1"/>
</dbReference>
<dbReference type="Gene3D" id="3.40.50.300">
    <property type="entry name" value="P-loop containing nucleotide triphosphate hydrolases"/>
    <property type="match status" value="2"/>
</dbReference>
<keyword evidence="1" id="KW-0234">DNA repair</keyword>
<dbReference type="GO" id="GO:0005524">
    <property type="term" value="F:ATP binding"/>
    <property type="evidence" value="ECO:0007669"/>
    <property type="project" value="UniProtKB-KW"/>
</dbReference>
<dbReference type="GO" id="GO:0006281">
    <property type="term" value="P:DNA repair"/>
    <property type="evidence" value="ECO:0007669"/>
    <property type="project" value="UniProtKB-KW"/>
</dbReference>
<feature type="region of interest" description="Disordered" evidence="2">
    <location>
        <begin position="245"/>
        <end position="269"/>
    </location>
</feature>
<feature type="compositionally biased region" description="Polar residues" evidence="2">
    <location>
        <begin position="1"/>
        <end position="13"/>
    </location>
</feature>
<feature type="domain" description="DNA helicase Pif1-like 2B" evidence="4">
    <location>
        <begin position="1352"/>
        <end position="1393"/>
    </location>
</feature>
<keyword evidence="1" id="KW-0233">DNA recombination</keyword>
<dbReference type="OrthoDB" id="1062827at2759"/>
<feature type="compositionally biased region" description="Polar residues" evidence="2">
    <location>
        <begin position="30"/>
        <end position="45"/>
    </location>
</feature>
<evidence type="ECO:0000313" key="5">
    <source>
        <dbReference type="EMBL" id="GAU50668.1"/>
    </source>
</evidence>
<organism evidence="5 6">
    <name type="scientific">Trifolium subterraneum</name>
    <name type="common">Subterranean clover</name>
    <dbReference type="NCBI Taxonomy" id="3900"/>
    <lineage>
        <taxon>Eukaryota</taxon>
        <taxon>Viridiplantae</taxon>
        <taxon>Streptophyta</taxon>
        <taxon>Embryophyta</taxon>
        <taxon>Tracheophyta</taxon>
        <taxon>Spermatophyta</taxon>
        <taxon>Magnoliopsida</taxon>
        <taxon>eudicotyledons</taxon>
        <taxon>Gunneridae</taxon>
        <taxon>Pentapetalae</taxon>
        <taxon>rosids</taxon>
        <taxon>fabids</taxon>
        <taxon>Fabales</taxon>
        <taxon>Fabaceae</taxon>
        <taxon>Papilionoideae</taxon>
        <taxon>50 kb inversion clade</taxon>
        <taxon>NPAAA clade</taxon>
        <taxon>Hologalegina</taxon>
        <taxon>IRL clade</taxon>
        <taxon>Trifolieae</taxon>
        <taxon>Trifolium</taxon>
    </lineage>
</organism>
<dbReference type="GO" id="GO:0006310">
    <property type="term" value="P:DNA recombination"/>
    <property type="evidence" value="ECO:0007669"/>
    <property type="project" value="UniProtKB-KW"/>
</dbReference>
<keyword evidence="1" id="KW-0378">Hydrolase</keyword>
<feature type="region of interest" description="Disordered" evidence="2">
    <location>
        <begin position="1"/>
        <end position="49"/>
    </location>
</feature>
<feature type="compositionally biased region" description="Basic and acidic residues" evidence="2">
    <location>
        <begin position="14"/>
        <end position="24"/>
    </location>
</feature>
<comment type="catalytic activity">
    <reaction evidence="1">
        <text>ATP + H2O = ADP + phosphate + H(+)</text>
        <dbReference type="Rhea" id="RHEA:13065"/>
        <dbReference type="ChEBI" id="CHEBI:15377"/>
        <dbReference type="ChEBI" id="CHEBI:15378"/>
        <dbReference type="ChEBI" id="CHEBI:30616"/>
        <dbReference type="ChEBI" id="CHEBI:43474"/>
        <dbReference type="ChEBI" id="CHEBI:456216"/>
        <dbReference type="EC" id="5.6.2.3"/>
    </reaction>
</comment>
<feature type="compositionally biased region" description="Acidic residues" evidence="2">
    <location>
        <begin position="316"/>
        <end position="343"/>
    </location>
</feature>
<comment type="similarity">
    <text evidence="1">Belongs to the helicase family.</text>
</comment>
<name>A0A2Z6P2J2_TRISU</name>
<keyword evidence="1" id="KW-0347">Helicase</keyword>
<evidence type="ECO:0000313" key="6">
    <source>
        <dbReference type="Proteomes" id="UP000242715"/>
    </source>
</evidence>
<dbReference type="Pfam" id="PF05970">
    <property type="entry name" value="PIF1"/>
    <property type="match status" value="1"/>
</dbReference>
<evidence type="ECO:0000256" key="1">
    <source>
        <dbReference type="RuleBase" id="RU363044"/>
    </source>
</evidence>
<keyword evidence="1" id="KW-0227">DNA damage</keyword>
<dbReference type="InterPro" id="IPR010285">
    <property type="entry name" value="DNA_helicase_pif1-like_DEAD"/>
</dbReference>
<dbReference type="GO" id="GO:0043139">
    <property type="term" value="F:5'-3' DNA helicase activity"/>
    <property type="evidence" value="ECO:0007669"/>
    <property type="project" value="UniProtKB-EC"/>
</dbReference>
<dbReference type="Proteomes" id="UP000242715">
    <property type="component" value="Unassembled WGS sequence"/>
</dbReference>
<comment type="cofactor">
    <cofactor evidence="1">
        <name>Mg(2+)</name>
        <dbReference type="ChEBI" id="CHEBI:18420"/>
    </cofactor>
</comment>
<dbReference type="EMBL" id="DF974834">
    <property type="protein sequence ID" value="GAU50668.1"/>
    <property type="molecule type" value="Genomic_DNA"/>
</dbReference>
<gene>
    <name evidence="5" type="ORF">TSUD_410360</name>
</gene>
<dbReference type="InterPro" id="IPR027417">
    <property type="entry name" value="P-loop_NTPase"/>
</dbReference>
<protein>
    <recommendedName>
        <fullName evidence="1">ATP-dependent DNA helicase</fullName>
        <ecNumber evidence="1">5.6.2.3</ecNumber>
    </recommendedName>
</protein>
<evidence type="ECO:0000259" key="4">
    <source>
        <dbReference type="Pfam" id="PF21530"/>
    </source>
</evidence>
<feature type="compositionally biased region" description="Polar residues" evidence="2">
    <location>
        <begin position="155"/>
        <end position="167"/>
    </location>
</feature>
<evidence type="ECO:0000256" key="2">
    <source>
        <dbReference type="SAM" id="MobiDB-lite"/>
    </source>
</evidence>
<keyword evidence="6" id="KW-1185">Reference proteome</keyword>
<dbReference type="GO" id="GO:0000723">
    <property type="term" value="P:telomere maintenance"/>
    <property type="evidence" value="ECO:0007669"/>
    <property type="project" value="InterPro"/>
</dbReference>